<feature type="signal peptide" evidence="1">
    <location>
        <begin position="1"/>
        <end position="20"/>
    </location>
</feature>
<reference evidence="2 3" key="1">
    <citation type="submission" date="2020-08" db="EMBL/GenBank/DDBJ databases">
        <title>Genomic Encyclopedia of Type Strains, Phase IV (KMG-V): Genome sequencing to study the core and pangenomes of soil and plant-associated prokaryotes.</title>
        <authorList>
            <person name="Whitman W."/>
        </authorList>
    </citation>
    <scope>NUCLEOTIDE SEQUENCE [LARGE SCALE GENOMIC DNA]</scope>
    <source>
        <strain evidence="2 3">MP7CTX6</strain>
    </source>
</reference>
<feature type="chain" id="PRO_5030853596" evidence="1">
    <location>
        <begin position="21"/>
        <end position="141"/>
    </location>
</feature>
<dbReference type="Proteomes" id="UP000537718">
    <property type="component" value="Unassembled WGS sequence"/>
</dbReference>
<evidence type="ECO:0000313" key="3">
    <source>
        <dbReference type="Proteomes" id="UP000537718"/>
    </source>
</evidence>
<name>A0A7W8YST1_9SPHI</name>
<comment type="caution">
    <text evidence="2">The sequence shown here is derived from an EMBL/GenBank/DDBJ whole genome shotgun (WGS) entry which is preliminary data.</text>
</comment>
<evidence type="ECO:0000313" key="2">
    <source>
        <dbReference type="EMBL" id="MBB5621124.1"/>
    </source>
</evidence>
<evidence type="ECO:0000256" key="1">
    <source>
        <dbReference type="SAM" id="SignalP"/>
    </source>
</evidence>
<dbReference type="RefSeq" id="WP_183867104.1">
    <property type="nucleotide sequence ID" value="NZ_JACHCF010000004.1"/>
</dbReference>
<accession>A0A7W8YST1</accession>
<dbReference type="EMBL" id="JACHCF010000004">
    <property type="protein sequence ID" value="MBB5621124.1"/>
    <property type="molecule type" value="Genomic_DNA"/>
</dbReference>
<organism evidence="2 3">
    <name type="scientific">Pedobacter cryoconitis</name>
    <dbReference type="NCBI Taxonomy" id="188932"/>
    <lineage>
        <taxon>Bacteria</taxon>
        <taxon>Pseudomonadati</taxon>
        <taxon>Bacteroidota</taxon>
        <taxon>Sphingobacteriia</taxon>
        <taxon>Sphingobacteriales</taxon>
        <taxon>Sphingobacteriaceae</taxon>
        <taxon>Pedobacter</taxon>
    </lineage>
</organism>
<keyword evidence="1" id="KW-0732">Signal</keyword>
<proteinExistence type="predicted"/>
<gene>
    <name evidence="2" type="ORF">HDE69_002177</name>
</gene>
<sequence>MKKYLILIALPLFLSTYCAAQTFQGSSMFSFWKDAAVSHPQILKKNGFKEVYGGPRKAGGFLYLYHHKIAQEYLLIYYTPAMATETISYLVPTKTKYQKLTGVDQKTFLRGEKIISSGTTRYEDGKKYYQVTYLCESCNLN</sequence>
<dbReference type="AlphaFoldDB" id="A0A7W8YST1"/>
<protein>
    <submittedName>
        <fullName evidence="2">Uncharacterized protein</fullName>
    </submittedName>
</protein>